<dbReference type="KEGG" id="stq:Spith_0663"/>
<dbReference type="GO" id="GO:0006537">
    <property type="term" value="P:glutamate biosynthetic process"/>
    <property type="evidence" value="ECO:0007669"/>
    <property type="project" value="InterPro"/>
</dbReference>
<evidence type="ECO:0000259" key="2">
    <source>
        <dbReference type="Pfam" id="PF01645"/>
    </source>
</evidence>
<dbReference type="AlphaFoldDB" id="G0GAA6"/>
<feature type="domain" description="Glutamate synthase" evidence="2">
    <location>
        <begin position="281"/>
        <end position="409"/>
    </location>
</feature>
<dbReference type="Gene3D" id="3.20.20.70">
    <property type="entry name" value="Aldolase class I"/>
    <property type="match status" value="1"/>
</dbReference>
<name>G0GAA6_WINT7</name>
<dbReference type="Proteomes" id="UP000007254">
    <property type="component" value="Chromosome"/>
</dbReference>
<evidence type="ECO:0000313" key="3">
    <source>
        <dbReference type="EMBL" id="AEJ60942.1"/>
    </source>
</evidence>
<protein>
    <submittedName>
        <fullName evidence="3">Ferredoxin-dependent glutamate synthase</fullName>
    </submittedName>
</protein>
<sequence>MNLRRPNANEATATFNRSRNVVPMSGLCSRCVDGCRGGCEVWLASFRGREVLYPGPFGEVTAGADKDYPVDYSHLNIHGYASGAKGIENPSPDTAIFPNVETETEYGWSKKVKMRVPIFTGALGSTDIARINWEHFAVGAAISGITIVCGENVCGVDPQLELDKNGKVKNSPEMDRRITTYRRYHEGYGEILVQMNVEDTRLGVAEYIIGKHGIKTIELKWGQGAKCIGGEIRVKSLERALELKRRGYVVTPDPENPAIQAAYKDGAIHEFERHSRLGFVDKESFFAEVDRLRKLGFERITLKTGAYAMTELAKALRWGAEAQLDLITIDGAPGGTGMSPWPMMNEWGIPTFYLEALAYEFAQKLSAKGLRVPDLAIAGGFSSEDGVFKAIAMGAPYVKAVCMGRALMIPGMVGKNLEHWAKNNDLPKTVAQYGTTKEEIFVTYEELKAKYGDEVDKFPWGAIGIYTYAQKFKVGLQQLMAGSRNFTLSSISRKDLMALTEEAARISGIPYVMDAYREEAERILEG</sequence>
<comment type="similarity">
    <text evidence="1">Belongs to the glutamate synthase family.</text>
</comment>
<dbReference type="InterPro" id="IPR002932">
    <property type="entry name" value="Glu_synthdom"/>
</dbReference>
<organism evidence="3 4">
    <name type="scientific">Winmispira thermophila (strain ATCC 700085 / DSM 6578 / Z-1203)</name>
    <name type="common">Spirochaeta thermophila</name>
    <dbReference type="NCBI Taxonomy" id="869211"/>
    <lineage>
        <taxon>Bacteria</taxon>
        <taxon>Pseudomonadati</taxon>
        <taxon>Spirochaetota</taxon>
        <taxon>Spirochaetia</taxon>
        <taxon>Winmispirales</taxon>
        <taxon>Winmispiraceae</taxon>
        <taxon>Winmispira</taxon>
    </lineage>
</organism>
<evidence type="ECO:0000256" key="1">
    <source>
        <dbReference type="ARBA" id="ARBA00009716"/>
    </source>
</evidence>
<dbReference type="RefSeq" id="WP_014624321.1">
    <property type="nucleotide sequence ID" value="NC_017583.1"/>
</dbReference>
<dbReference type="STRING" id="869211.Spith_0663"/>
<dbReference type="EMBL" id="CP002903">
    <property type="protein sequence ID" value="AEJ60942.1"/>
    <property type="molecule type" value="Genomic_DNA"/>
</dbReference>
<dbReference type="OrthoDB" id="9758182at2"/>
<dbReference type="CDD" id="cd02808">
    <property type="entry name" value="GltS_FMN"/>
    <property type="match status" value="1"/>
</dbReference>
<proteinExistence type="inferred from homology"/>
<dbReference type="GO" id="GO:0015930">
    <property type="term" value="F:glutamate synthase activity"/>
    <property type="evidence" value="ECO:0007669"/>
    <property type="project" value="InterPro"/>
</dbReference>
<dbReference type="SUPFAM" id="SSF51395">
    <property type="entry name" value="FMN-linked oxidoreductases"/>
    <property type="match status" value="1"/>
</dbReference>
<reference evidence="3 4" key="1">
    <citation type="submission" date="2011-06" db="EMBL/GenBank/DDBJ databases">
        <title>The complete genome of Spirochaeta thermophila DSM 6578.</title>
        <authorList>
            <consortium name="US DOE Joint Genome Institute (JGI-PGF)"/>
            <person name="Lucas S."/>
            <person name="Lapidus A."/>
            <person name="Bruce D."/>
            <person name="Goodwin L."/>
            <person name="Pitluck S."/>
            <person name="Peters L."/>
            <person name="Kyrpides N."/>
            <person name="Mavromatis K."/>
            <person name="Ivanova N."/>
            <person name="Mikailova N."/>
            <person name="Pagani I."/>
            <person name="Chertkov O."/>
            <person name="Detter J.C."/>
            <person name="Tapia R."/>
            <person name="Han C."/>
            <person name="Land M."/>
            <person name="Hauser L."/>
            <person name="Markowitz V."/>
            <person name="Cheng J.-F."/>
            <person name="Hugenholtz P."/>
            <person name="Woyke T."/>
            <person name="Wu D."/>
            <person name="Spring S."/>
            <person name="Merkhoffer B."/>
            <person name="Schneider S."/>
            <person name="Klenk H.-P."/>
            <person name="Eisen J.A."/>
        </authorList>
    </citation>
    <scope>NUCLEOTIDE SEQUENCE [LARGE SCALE GENOMIC DNA]</scope>
    <source>
        <strain evidence="4">ATCC 700085 / DSM 6578 / Z-1203</strain>
    </source>
</reference>
<keyword evidence="4" id="KW-1185">Reference proteome</keyword>
<evidence type="ECO:0000313" key="4">
    <source>
        <dbReference type="Proteomes" id="UP000007254"/>
    </source>
</evidence>
<dbReference type="InterPro" id="IPR013785">
    <property type="entry name" value="Aldolase_TIM"/>
</dbReference>
<dbReference type="Pfam" id="PF01645">
    <property type="entry name" value="Glu_synthase"/>
    <property type="match status" value="1"/>
</dbReference>
<accession>G0GAA6</accession>
<dbReference type="HOGENOM" id="CLU_521509_0_0_12"/>
<gene>
    <name evidence="3" type="ordered locus">Spith_0663</name>
</gene>